<dbReference type="Proteomes" id="UP000601768">
    <property type="component" value="Unassembled WGS sequence"/>
</dbReference>
<organism evidence="2 3">
    <name type="scientific">Neptunicella marina</name>
    <dbReference type="NCBI Taxonomy" id="2125989"/>
    <lineage>
        <taxon>Bacteria</taxon>
        <taxon>Pseudomonadati</taxon>
        <taxon>Pseudomonadota</taxon>
        <taxon>Gammaproteobacteria</taxon>
        <taxon>Alteromonadales</taxon>
        <taxon>Alteromonadaceae</taxon>
        <taxon>Neptunicella</taxon>
    </lineage>
</organism>
<accession>A0A8J6M6J8</accession>
<feature type="transmembrane region" description="Helical" evidence="1">
    <location>
        <begin position="105"/>
        <end position="126"/>
    </location>
</feature>
<name>A0A8J6M6J8_9ALTE</name>
<evidence type="ECO:0000313" key="2">
    <source>
        <dbReference type="EMBL" id="MBC3767181.1"/>
    </source>
</evidence>
<dbReference type="EMBL" id="JACNEP010000014">
    <property type="protein sequence ID" value="MBC3767181.1"/>
    <property type="molecule type" value="Genomic_DNA"/>
</dbReference>
<keyword evidence="1" id="KW-0472">Membrane</keyword>
<protein>
    <submittedName>
        <fullName evidence="2">Uncharacterized protein</fullName>
    </submittedName>
</protein>
<feature type="transmembrane region" description="Helical" evidence="1">
    <location>
        <begin position="41"/>
        <end position="60"/>
    </location>
</feature>
<reference evidence="2" key="1">
    <citation type="journal article" date="2018" name="Int. J. Syst. Evol. Microbiol.">
        <title>Neptunicella marina gen. nov., sp. nov., isolated from surface seawater.</title>
        <authorList>
            <person name="Liu X."/>
            <person name="Lai Q."/>
            <person name="Du Y."/>
            <person name="Zhang X."/>
            <person name="Liu Z."/>
            <person name="Sun F."/>
            <person name="Shao Z."/>
        </authorList>
    </citation>
    <scope>NUCLEOTIDE SEQUENCE</scope>
    <source>
        <strain evidence="2">S27-2</strain>
    </source>
</reference>
<keyword evidence="1" id="KW-1133">Transmembrane helix</keyword>
<comment type="caution">
    <text evidence="2">The sequence shown here is derived from an EMBL/GenBank/DDBJ whole genome shotgun (WGS) entry which is preliminary data.</text>
</comment>
<evidence type="ECO:0000256" key="1">
    <source>
        <dbReference type="SAM" id="Phobius"/>
    </source>
</evidence>
<keyword evidence="1" id="KW-0812">Transmembrane</keyword>
<proteinExistence type="predicted"/>
<keyword evidence="3" id="KW-1185">Reference proteome</keyword>
<sequence length="135" mass="14701">MTSKIMITFGVLVYAVLIPFLEINASHVFNDTWLPHARLHEVWQLTTNSAIGLFALWLTWRKGEIRVASILNIAVMGGVLVAHALSDSYGGSIMSGNIEKNVLGIELAAFAAGVVVIMAGVAFFLANRLSQEVRF</sequence>
<dbReference type="RefSeq" id="WP_186507698.1">
    <property type="nucleotide sequence ID" value="NZ_JACNEP010000014.1"/>
</dbReference>
<evidence type="ECO:0000313" key="3">
    <source>
        <dbReference type="Proteomes" id="UP000601768"/>
    </source>
</evidence>
<gene>
    <name evidence="2" type="ORF">H8B19_14970</name>
</gene>
<feature type="transmembrane region" description="Helical" evidence="1">
    <location>
        <begin position="67"/>
        <end position="85"/>
    </location>
</feature>
<dbReference type="AlphaFoldDB" id="A0A8J6M6J8"/>
<reference evidence="2" key="2">
    <citation type="submission" date="2020-08" db="EMBL/GenBank/DDBJ databases">
        <authorList>
            <person name="Lai Q."/>
        </authorList>
    </citation>
    <scope>NUCLEOTIDE SEQUENCE</scope>
    <source>
        <strain evidence="2">S27-2</strain>
    </source>
</reference>